<dbReference type="InterPro" id="IPR046342">
    <property type="entry name" value="CBS_dom_sf"/>
</dbReference>
<gene>
    <name evidence="4" type="ORF">QWZ10_11195</name>
</gene>
<dbReference type="PROSITE" id="PS51371">
    <property type="entry name" value="CBS"/>
    <property type="match status" value="2"/>
</dbReference>
<keyword evidence="5" id="KW-1185">Reference proteome</keyword>
<dbReference type="Gene3D" id="3.10.580.10">
    <property type="entry name" value="CBS-domain"/>
    <property type="match status" value="1"/>
</dbReference>
<dbReference type="CDD" id="cd04623">
    <property type="entry name" value="CBS_pair_bac_euk"/>
    <property type="match status" value="1"/>
</dbReference>
<evidence type="ECO:0000256" key="2">
    <source>
        <dbReference type="PROSITE-ProRule" id="PRU00703"/>
    </source>
</evidence>
<dbReference type="PANTHER" id="PTHR43080:SF2">
    <property type="entry name" value="CBS DOMAIN-CONTAINING PROTEIN"/>
    <property type="match status" value="1"/>
</dbReference>
<dbReference type="InterPro" id="IPR044725">
    <property type="entry name" value="CBSX3_CBS_dom"/>
</dbReference>
<evidence type="ECO:0000313" key="4">
    <source>
        <dbReference type="EMBL" id="MDN3712220.1"/>
    </source>
</evidence>
<dbReference type="Pfam" id="PF00571">
    <property type="entry name" value="CBS"/>
    <property type="match status" value="2"/>
</dbReference>
<dbReference type="RefSeq" id="WP_377687713.1">
    <property type="nucleotide sequence ID" value="NZ_JBHMDZ010000046.1"/>
</dbReference>
<dbReference type="PANTHER" id="PTHR43080">
    <property type="entry name" value="CBS DOMAIN-CONTAINING PROTEIN CBSX3, MITOCHONDRIAL"/>
    <property type="match status" value="1"/>
</dbReference>
<dbReference type="InterPro" id="IPR000644">
    <property type="entry name" value="CBS_dom"/>
</dbReference>
<dbReference type="Proteomes" id="UP001243846">
    <property type="component" value="Unassembled WGS sequence"/>
</dbReference>
<reference evidence="5" key="1">
    <citation type="journal article" date="2019" name="Int. J. Syst. Evol. Microbiol.">
        <title>The Global Catalogue of Microorganisms (GCM) 10K type strain sequencing project: providing services to taxonomists for standard genome sequencing and annotation.</title>
        <authorList>
            <consortium name="The Broad Institute Genomics Platform"/>
            <consortium name="The Broad Institute Genome Sequencing Center for Infectious Disease"/>
            <person name="Wu L."/>
            <person name="Ma J."/>
        </authorList>
    </citation>
    <scope>NUCLEOTIDE SEQUENCE [LARGE SCALE GENOMIC DNA]</scope>
    <source>
        <strain evidence="5">CECT 8482</strain>
    </source>
</reference>
<sequence length="146" mass="15685">MLVNQILSMKASNEIVTVHPDTLVAEATRILSERRIGAVVVSEDDGKTASGILSERDIVRALGRNGPEILNGPIGELMTRKLVTCTTGEDALTILERMTEGRFRHLPVVNDKGELLGLVSIGDAVSARLKELHAEKEALTGMIMGA</sequence>
<name>A0ABT8D632_9RHOB</name>
<evidence type="ECO:0000256" key="1">
    <source>
        <dbReference type="ARBA" id="ARBA00023122"/>
    </source>
</evidence>
<dbReference type="SUPFAM" id="SSF54631">
    <property type="entry name" value="CBS-domain pair"/>
    <property type="match status" value="1"/>
</dbReference>
<dbReference type="EMBL" id="JAUFRC010000001">
    <property type="protein sequence ID" value="MDN3712220.1"/>
    <property type="molecule type" value="Genomic_DNA"/>
</dbReference>
<accession>A0ABT8D632</accession>
<dbReference type="InterPro" id="IPR051257">
    <property type="entry name" value="Diverse_CBS-Domain"/>
</dbReference>
<evidence type="ECO:0000259" key="3">
    <source>
        <dbReference type="PROSITE" id="PS51371"/>
    </source>
</evidence>
<comment type="caution">
    <text evidence="4">The sequence shown here is derived from an EMBL/GenBank/DDBJ whole genome shotgun (WGS) entry which is preliminary data.</text>
</comment>
<protein>
    <submittedName>
        <fullName evidence="4">CBS domain-containing protein</fullName>
    </submittedName>
</protein>
<proteinExistence type="predicted"/>
<keyword evidence="1 2" id="KW-0129">CBS domain</keyword>
<feature type="domain" description="CBS" evidence="3">
    <location>
        <begin position="9"/>
        <end position="68"/>
    </location>
</feature>
<feature type="domain" description="CBS" evidence="3">
    <location>
        <begin position="78"/>
        <end position="135"/>
    </location>
</feature>
<organism evidence="4 5">
    <name type="scientific">Paracoccus cavernae</name>
    <dbReference type="NCBI Taxonomy" id="1571207"/>
    <lineage>
        <taxon>Bacteria</taxon>
        <taxon>Pseudomonadati</taxon>
        <taxon>Pseudomonadota</taxon>
        <taxon>Alphaproteobacteria</taxon>
        <taxon>Rhodobacterales</taxon>
        <taxon>Paracoccaceae</taxon>
        <taxon>Paracoccus</taxon>
    </lineage>
</organism>
<dbReference type="SMART" id="SM00116">
    <property type="entry name" value="CBS"/>
    <property type="match status" value="2"/>
</dbReference>
<evidence type="ECO:0000313" key="5">
    <source>
        <dbReference type="Proteomes" id="UP001243846"/>
    </source>
</evidence>